<protein>
    <submittedName>
        <fullName evidence="2">Sulfotransferase</fullName>
    </submittedName>
</protein>
<dbReference type="GO" id="GO:0001517">
    <property type="term" value="F:N-acetylglucosamine 6-O-sulfotransferase activity"/>
    <property type="evidence" value="ECO:0007669"/>
    <property type="project" value="TreeGrafter"/>
</dbReference>
<gene>
    <name evidence="2" type="ORF">ETD83_29320</name>
</gene>
<evidence type="ECO:0000256" key="1">
    <source>
        <dbReference type="SAM" id="MobiDB-lite"/>
    </source>
</evidence>
<comment type="caution">
    <text evidence="2">The sequence shown here is derived from an EMBL/GenBank/DDBJ whole genome shotgun (WGS) entry which is preliminary data.</text>
</comment>
<dbReference type="Pfam" id="PF13469">
    <property type="entry name" value="Sulfotransfer_3"/>
    <property type="match status" value="1"/>
</dbReference>
<dbReference type="RefSeq" id="WP_138648449.1">
    <property type="nucleotide sequence ID" value="NZ_VCKW01000189.1"/>
</dbReference>
<sequence length="336" mass="36200">MRHDPATAEPSSARPPAMAAAAPGDRRVTVLHVTGTGRSGSTLLGGVLGQVHGFFNVGELGFLWERGLAAHGGCGCGEPVRRCAVWAEILTRALGGTDGPEADVLRRMHAGTTRGRDVQALRIARRLPRPYGPAMDEYGTLLGRVYTAIAEVTGCRVVVDTTKPVTYGHLLDRLTGLDVRMAHLVRDPRAVAWSWLRVKPGAAADAMARRPALVSALLWRAGNAAAAGLWGQDADRYLAVRYEDLIADPEPWLAAIVRLAGPGDPDLPLVDARTAVLAPTHTVAGNVDRHRSGRVVFRLDDEWRRAMPRNQRRVVEAATFPLRLRYGYRGGAGSGE</sequence>
<reference evidence="2 3" key="1">
    <citation type="submission" date="2019-05" db="EMBL/GenBank/DDBJ databases">
        <title>Draft genome sequence of Actinomadura sp. 14C53.</title>
        <authorList>
            <person name="Saricaoglu S."/>
            <person name="Isik K."/>
        </authorList>
    </citation>
    <scope>NUCLEOTIDE SEQUENCE [LARGE SCALE GENOMIC DNA]</scope>
    <source>
        <strain evidence="2 3">14C53</strain>
    </source>
</reference>
<proteinExistence type="predicted"/>
<feature type="compositionally biased region" description="Low complexity" evidence="1">
    <location>
        <begin position="8"/>
        <end position="23"/>
    </location>
</feature>
<dbReference type="PANTHER" id="PTHR10704">
    <property type="entry name" value="CARBOHYDRATE SULFOTRANSFERASE"/>
    <property type="match status" value="1"/>
</dbReference>
<dbReference type="Proteomes" id="UP000309174">
    <property type="component" value="Unassembled WGS sequence"/>
</dbReference>
<dbReference type="EMBL" id="VCKW01000189">
    <property type="protein sequence ID" value="TMQ91782.1"/>
    <property type="molecule type" value="Genomic_DNA"/>
</dbReference>
<dbReference type="AlphaFoldDB" id="A0A5C4J4V2"/>
<evidence type="ECO:0000313" key="3">
    <source>
        <dbReference type="Proteomes" id="UP000309174"/>
    </source>
</evidence>
<dbReference type="PANTHER" id="PTHR10704:SF44">
    <property type="entry name" value="LD35051P-RELATED"/>
    <property type="match status" value="1"/>
</dbReference>
<dbReference type="OrthoDB" id="663914at2"/>
<dbReference type="GO" id="GO:0006044">
    <property type="term" value="P:N-acetylglucosamine metabolic process"/>
    <property type="evidence" value="ECO:0007669"/>
    <property type="project" value="TreeGrafter"/>
</dbReference>
<dbReference type="SUPFAM" id="SSF52540">
    <property type="entry name" value="P-loop containing nucleoside triphosphate hydrolases"/>
    <property type="match status" value="1"/>
</dbReference>
<evidence type="ECO:0000313" key="2">
    <source>
        <dbReference type="EMBL" id="TMQ91782.1"/>
    </source>
</evidence>
<accession>A0A5C4J4V2</accession>
<dbReference type="InterPro" id="IPR051135">
    <property type="entry name" value="Gal/GlcNAc/GalNAc_ST"/>
</dbReference>
<keyword evidence="3" id="KW-1185">Reference proteome</keyword>
<organism evidence="2 3">
    <name type="scientific">Actinomadura soli</name>
    <dbReference type="NCBI Taxonomy" id="2508997"/>
    <lineage>
        <taxon>Bacteria</taxon>
        <taxon>Bacillati</taxon>
        <taxon>Actinomycetota</taxon>
        <taxon>Actinomycetes</taxon>
        <taxon>Streptosporangiales</taxon>
        <taxon>Thermomonosporaceae</taxon>
        <taxon>Actinomadura</taxon>
    </lineage>
</organism>
<dbReference type="GO" id="GO:0006790">
    <property type="term" value="P:sulfur compound metabolic process"/>
    <property type="evidence" value="ECO:0007669"/>
    <property type="project" value="TreeGrafter"/>
</dbReference>
<name>A0A5C4J4V2_9ACTN</name>
<dbReference type="InterPro" id="IPR027417">
    <property type="entry name" value="P-loop_NTPase"/>
</dbReference>
<dbReference type="Gene3D" id="3.40.50.300">
    <property type="entry name" value="P-loop containing nucleotide triphosphate hydrolases"/>
    <property type="match status" value="1"/>
</dbReference>
<feature type="region of interest" description="Disordered" evidence="1">
    <location>
        <begin position="1"/>
        <end position="25"/>
    </location>
</feature>
<keyword evidence="2" id="KW-0808">Transferase</keyword>